<evidence type="ECO:0000313" key="5">
    <source>
        <dbReference type="EMBL" id="CAB5013827.1"/>
    </source>
</evidence>
<evidence type="ECO:0000313" key="3">
    <source>
        <dbReference type="EMBL" id="CAB4819593.1"/>
    </source>
</evidence>
<dbReference type="AlphaFoldDB" id="A0A6J6ZGJ4"/>
<dbReference type="CDD" id="cd03510">
    <property type="entry name" value="Rhizobitoxine-FADS-like"/>
    <property type="match status" value="1"/>
</dbReference>
<reference evidence="3" key="1">
    <citation type="submission" date="2020-05" db="EMBL/GenBank/DDBJ databases">
        <authorList>
            <person name="Chiriac C."/>
            <person name="Salcher M."/>
            <person name="Ghai R."/>
            <person name="Kavagutti S V."/>
        </authorList>
    </citation>
    <scope>NUCLEOTIDE SEQUENCE</scope>
</reference>
<dbReference type="GO" id="GO:0042284">
    <property type="term" value="F:sphingolipid delta-4 desaturase activity"/>
    <property type="evidence" value="ECO:0007669"/>
    <property type="project" value="TreeGrafter"/>
</dbReference>
<feature type="domain" description="Fatty acid desaturase" evidence="2">
    <location>
        <begin position="67"/>
        <end position="291"/>
    </location>
</feature>
<feature type="transmembrane region" description="Helical" evidence="1">
    <location>
        <begin position="70"/>
        <end position="92"/>
    </location>
</feature>
<dbReference type="Pfam" id="PF00487">
    <property type="entry name" value="FA_desaturase"/>
    <property type="match status" value="1"/>
</dbReference>
<dbReference type="EMBL" id="CAFABE010000009">
    <property type="protein sequence ID" value="CAB4819593.1"/>
    <property type="molecule type" value="Genomic_DNA"/>
</dbReference>
<dbReference type="GO" id="GO:0016020">
    <property type="term" value="C:membrane"/>
    <property type="evidence" value="ECO:0007669"/>
    <property type="project" value="GOC"/>
</dbReference>
<dbReference type="InterPro" id="IPR005804">
    <property type="entry name" value="FA_desaturase_dom"/>
</dbReference>
<evidence type="ECO:0000313" key="4">
    <source>
        <dbReference type="EMBL" id="CAB4867532.1"/>
    </source>
</evidence>
<keyword evidence="1" id="KW-0472">Membrane</keyword>
<sequence length="318" mass="36600">MVDTLVPPLRDRPEVLPSERLLENGMLAGDLRGDFRRIADARNALSVVALWAGVILLCGLSAWLKLWWVVLLAFLLMGPIHVRFAILMHEAAHKLLFSKKRLNDFVGTWLIAYPAFVPITLYRRGHLSHHRDEFGPDEPDMGFYQGYPCEPSDLRRRLLRDALGISGWKNFWALLRATKTAQGRNIAVPILLIQLGLWAGSWIATGEWWIYPLLWWLPWMTQWRVLNRLRAIGEHGGMERSGDRRATTHNVSQHLLARFWFVPYNTGWHLAHHVDMGIPWRNLPRYHAELVASGYVTDAITYRSYLSLWKAATAASAR</sequence>
<keyword evidence="1" id="KW-0812">Transmembrane</keyword>
<feature type="transmembrane region" description="Helical" evidence="1">
    <location>
        <begin position="186"/>
        <end position="203"/>
    </location>
</feature>
<organism evidence="3">
    <name type="scientific">freshwater metagenome</name>
    <dbReference type="NCBI Taxonomy" id="449393"/>
    <lineage>
        <taxon>unclassified sequences</taxon>
        <taxon>metagenomes</taxon>
        <taxon>ecological metagenomes</taxon>
    </lineage>
</organism>
<feature type="transmembrane region" description="Helical" evidence="1">
    <location>
        <begin position="44"/>
        <end position="64"/>
    </location>
</feature>
<dbReference type="PANTHER" id="PTHR12879">
    <property type="entry name" value="SPHINGOLIPID DELTA 4 DESATURASE/C-4 HYDROXYLASE PROTEIN DES2"/>
    <property type="match status" value="1"/>
</dbReference>
<dbReference type="EMBL" id="CAFBLT010000001">
    <property type="protein sequence ID" value="CAB4867532.1"/>
    <property type="molecule type" value="Genomic_DNA"/>
</dbReference>
<dbReference type="PANTHER" id="PTHR12879:SF8">
    <property type="entry name" value="SPHINGOLIPID DELTA(4)-DESATURASE DES1"/>
    <property type="match status" value="1"/>
</dbReference>
<dbReference type="GO" id="GO:0046513">
    <property type="term" value="P:ceramide biosynthetic process"/>
    <property type="evidence" value="ECO:0007669"/>
    <property type="project" value="TreeGrafter"/>
</dbReference>
<evidence type="ECO:0000256" key="1">
    <source>
        <dbReference type="SAM" id="Phobius"/>
    </source>
</evidence>
<protein>
    <submittedName>
        <fullName evidence="3">Unannotated protein</fullName>
    </submittedName>
</protein>
<name>A0A6J6ZGJ4_9ZZZZ</name>
<gene>
    <name evidence="3" type="ORF">UFOPK3164_00319</name>
    <name evidence="4" type="ORF">UFOPK3427_00586</name>
    <name evidence="5" type="ORF">UFOPK4112_00471</name>
</gene>
<dbReference type="EMBL" id="CAFBPM010000003">
    <property type="protein sequence ID" value="CAB5013827.1"/>
    <property type="molecule type" value="Genomic_DNA"/>
</dbReference>
<accession>A0A6J6ZGJ4</accession>
<evidence type="ECO:0000259" key="2">
    <source>
        <dbReference type="Pfam" id="PF00487"/>
    </source>
</evidence>
<proteinExistence type="predicted"/>
<keyword evidence="1" id="KW-1133">Transmembrane helix</keyword>